<accession>A0ABD1YMP3</accession>
<evidence type="ECO:0000313" key="1">
    <source>
        <dbReference type="EMBL" id="KAL2631866.1"/>
    </source>
</evidence>
<dbReference type="Proteomes" id="UP001605036">
    <property type="component" value="Unassembled WGS sequence"/>
</dbReference>
<protein>
    <recommendedName>
        <fullName evidence="3">Secreted protein</fullName>
    </recommendedName>
</protein>
<organism evidence="1 2">
    <name type="scientific">Riccia fluitans</name>
    <dbReference type="NCBI Taxonomy" id="41844"/>
    <lineage>
        <taxon>Eukaryota</taxon>
        <taxon>Viridiplantae</taxon>
        <taxon>Streptophyta</taxon>
        <taxon>Embryophyta</taxon>
        <taxon>Marchantiophyta</taxon>
        <taxon>Marchantiopsida</taxon>
        <taxon>Marchantiidae</taxon>
        <taxon>Marchantiales</taxon>
        <taxon>Ricciaceae</taxon>
        <taxon>Riccia</taxon>
    </lineage>
</organism>
<dbReference type="EMBL" id="JBHFFA010000004">
    <property type="protein sequence ID" value="KAL2631866.1"/>
    <property type="molecule type" value="Genomic_DNA"/>
</dbReference>
<name>A0ABD1YMP3_9MARC</name>
<proteinExistence type="predicted"/>
<sequence length="115" mass="12781">MLCALLLPEVLKLRKAVKGVFLPPGSKSKKVLCQIHLAGHRTKNVNSGTAFPCVWYRTRFIFIAAHLSEQRWLPSDYTVAQLTLQEKRNGFHKAAFINFQICRTHGSSGVVSGGS</sequence>
<evidence type="ECO:0008006" key="3">
    <source>
        <dbReference type="Google" id="ProtNLM"/>
    </source>
</evidence>
<comment type="caution">
    <text evidence="1">The sequence shown here is derived from an EMBL/GenBank/DDBJ whole genome shotgun (WGS) entry which is preliminary data.</text>
</comment>
<reference evidence="1 2" key="1">
    <citation type="submission" date="2024-09" db="EMBL/GenBank/DDBJ databases">
        <title>Chromosome-scale assembly of Riccia fluitans.</title>
        <authorList>
            <person name="Paukszto L."/>
            <person name="Sawicki J."/>
            <person name="Karawczyk K."/>
            <person name="Piernik-Szablinska J."/>
            <person name="Szczecinska M."/>
            <person name="Mazdziarz M."/>
        </authorList>
    </citation>
    <scope>NUCLEOTIDE SEQUENCE [LARGE SCALE GENOMIC DNA]</scope>
    <source>
        <strain evidence="1">Rf_01</strain>
        <tissue evidence="1">Aerial parts of the thallus</tissue>
    </source>
</reference>
<evidence type="ECO:0000313" key="2">
    <source>
        <dbReference type="Proteomes" id="UP001605036"/>
    </source>
</evidence>
<gene>
    <name evidence="1" type="ORF">R1flu_016552</name>
</gene>
<dbReference type="AlphaFoldDB" id="A0ABD1YMP3"/>
<keyword evidence="2" id="KW-1185">Reference proteome</keyword>